<organism evidence="1 2">
    <name type="scientific">Zizania palustris</name>
    <name type="common">Northern wild rice</name>
    <dbReference type="NCBI Taxonomy" id="103762"/>
    <lineage>
        <taxon>Eukaryota</taxon>
        <taxon>Viridiplantae</taxon>
        <taxon>Streptophyta</taxon>
        <taxon>Embryophyta</taxon>
        <taxon>Tracheophyta</taxon>
        <taxon>Spermatophyta</taxon>
        <taxon>Magnoliopsida</taxon>
        <taxon>Liliopsida</taxon>
        <taxon>Poales</taxon>
        <taxon>Poaceae</taxon>
        <taxon>BOP clade</taxon>
        <taxon>Oryzoideae</taxon>
        <taxon>Oryzeae</taxon>
        <taxon>Zizaniinae</taxon>
        <taxon>Zizania</taxon>
    </lineage>
</organism>
<dbReference type="PANTHER" id="PTHR24015">
    <property type="entry name" value="OS07G0578800 PROTEIN-RELATED"/>
    <property type="match status" value="1"/>
</dbReference>
<name>A0A8J5THZ8_ZIZPA</name>
<gene>
    <name evidence="1" type="ORF">GUJ93_ZPchr0007g3026</name>
</gene>
<accession>A0A8J5THZ8</accession>
<dbReference type="GO" id="GO:0009451">
    <property type="term" value="P:RNA modification"/>
    <property type="evidence" value="ECO:0007669"/>
    <property type="project" value="InterPro"/>
</dbReference>
<dbReference type="AlphaFoldDB" id="A0A8J5THZ8"/>
<dbReference type="Proteomes" id="UP000729402">
    <property type="component" value="Unassembled WGS sequence"/>
</dbReference>
<reference evidence="1" key="1">
    <citation type="journal article" date="2021" name="bioRxiv">
        <title>Whole Genome Assembly and Annotation of Northern Wild Rice, Zizania palustris L., Supports a Whole Genome Duplication in the Zizania Genus.</title>
        <authorList>
            <person name="Haas M."/>
            <person name="Kono T."/>
            <person name="Macchietto M."/>
            <person name="Millas R."/>
            <person name="McGilp L."/>
            <person name="Shao M."/>
            <person name="Duquette J."/>
            <person name="Hirsch C.N."/>
            <person name="Kimball J."/>
        </authorList>
    </citation>
    <scope>NUCLEOTIDE SEQUENCE</scope>
    <source>
        <tissue evidence="1">Fresh leaf tissue</tissue>
    </source>
</reference>
<protein>
    <submittedName>
        <fullName evidence="1">Uncharacterized protein</fullName>
    </submittedName>
</protein>
<dbReference type="Pfam" id="PF01535">
    <property type="entry name" value="PPR"/>
    <property type="match status" value="1"/>
</dbReference>
<dbReference type="OrthoDB" id="645871at2759"/>
<dbReference type="GO" id="GO:0003723">
    <property type="term" value="F:RNA binding"/>
    <property type="evidence" value="ECO:0007669"/>
    <property type="project" value="InterPro"/>
</dbReference>
<keyword evidence="2" id="KW-1185">Reference proteome</keyword>
<dbReference type="EMBL" id="JAAALK010000282">
    <property type="protein sequence ID" value="KAG8077721.1"/>
    <property type="molecule type" value="Genomic_DNA"/>
</dbReference>
<evidence type="ECO:0000313" key="2">
    <source>
        <dbReference type="Proteomes" id="UP000729402"/>
    </source>
</evidence>
<comment type="caution">
    <text evidence="1">The sequence shown here is derived from an EMBL/GenBank/DDBJ whole genome shotgun (WGS) entry which is preliminary data.</text>
</comment>
<reference evidence="1" key="2">
    <citation type="submission" date="2021-02" db="EMBL/GenBank/DDBJ databases">
        <authorList>
            <person name="Kimball J.A."/>
            <person name="Haas M.W."/>
            <person name="Macchietto M."/>
            <person name="Kono T."/>
            <person name="Duquette J."/>
            <person name="Shao M."/>
        </authorList>
    </citation>
    <scope>NUCLEOTIDE SEQUENCE</scope>
    <source>
        <tissue evidence="1">Fresh leaf tissue</tissue>
    </source>
</reference>
<dbReference type="PANTHER" id="PTHR24015:SF548">
    <property type="entry name" value="OS08G0340900 PROTEIN"/>
    <property type="match status" value="1"/>
</dbReference>
<dbReference type="InterPro" id="IPR002885">
    <property type="entry name" value="PPR_rpt"/>
</dbReference>
<sequence length="168" mass="18711">MERLDVCVSQEGDTISTFTLFRDMQHDVLGIELRLTEHTFGSLIRATYLSPCTLGLLDQLFVRVLKFGCSIDLYVDSALVSAFARHDMLDEAKTIFINLKERNAVTLNGLIVGLVKQQYGEVAAEIFLGIKDFVVVNLDTYVVFLSAIAEFSTAEEELSKGHEEDVIG</sequence>
<dbReference type="InterPro" id="IPR046960">
    <property type="entry name" value="PPR_At4g14850-like_plant"/>
</dbReference>
<proteinExistence type="predicted"/>
<evidence type="ECO:0000313" key="1">
    <source>
        <dbReference type="EMBL" id="KAG8077721.1"/>
    </source>
</evidence>